<sequence length="88" mass="9485">MRLLALRVSGQARDKKPGPGNECQVHTSIALSCCTPPTPQYPRASNSSPSLPPSLPPRYTHNAIATRPGTTCVCRHNACRPRASHPPF</sequence>
<evidence type="ECO:0000256" key="1">
    <source>
        <dbReference type="SAM" id="MobiDB-lite"/>
    </source>
</evidence>
<dbReference type="Proteomes" id="UP000784294">
    <property type="component" value="Unassembled WGS sequence"/>
</dbReference>
<comment type="caution">
    <text evidence="2">The sequence shown here is derived from an EMBL/GenBank/DDBJ whole genome shotgun (WGS) entry which is preliminary data.</text>
</comment>
<proteinExistence type="predicted"/>
<name>A0A3S5FE01_9PLAT</name>
<reference evidence="2" key="1">
    <citation type="submission" date="2018-11" db="EMBL/GenBank/DDBJ databases">
        <authorList>
            <consortium name="Pathogen Informatics"/>
        </authorList>
    </citation>
    <scope>NUCLEOTIDE SEQUENCE</scope>
</reference>
<feature type="region of interest" description="Disordered" evidence="1">
    <location>
        <begin position="1"/>
        <end position="21"/>
    </location>
</feature>
<protein>
    <submittedName>
        <fullName evidence="2">Uncharacterized protein</fullName>
    </submittedName>
</protein>
<organism evidence="2 3">
    <name type="scientific">Protopolystoma xenopodis</name>
    <dbReference type="NCBI Taxonomy" id="117903"/>
    <lineage>
        <taxon>Eukaryota</taxon>
        <taxon>Metazoa</taxon>
        <taxon>Spiralia</taxon>
        <taxon>Lophotrochozoa</taxon>
        <taxon>Platyhelminthes</taxon>
        <taxon>Monogenea</taxon>
        <taxon>Polyopisthocotylea</taxon>
        <taxon>Polystomatidea</taxon>
        <taxon>Polystomatidae</taxon>
        <taxon>Protopolystoma</taxon>
    </lineage>
</organism>
<dbReference type="PROSITE" id="PS51257">
    <property type="entry name" value="PROKAR_LIPOPROTEIN"/>
    <property type="match status" value="1"/>
</dbReference>
<dbReference type="AlphaFoldDB" id="A0A3S5FE01"/>
<keyword evidence="3" id="KW-1185">Reference proteome</keyword>
<gene>
    <name evidence="2" type="ORF">PXEA_LOCUS15631</name>
</gene>
<accession>A0A3S5FE01</accession>
<dbReference type="EMBL" id="CAAALY010055144">
    <property type="protein sequence ID" value="VEL22191.1"/>
    <property type="molecule type" value="Genomic_DNA"/>
</dbReference>
<evidence type="ECO:0000313" key="3">
    <source>
        <dbReference type="Proteomes" id="UP000784294"/>
    </source>
</evidence>
<evidence type="ECO:0000313" key="2">
    <source>
        <dbReference type="EMBL" id="VEL22191.1"/>
    </source>
</evidence>